<dbReference type="PANTHER" id="PTHR43123:SF4">
    <property type="entry name" value="POLYSACCHARIDE DEACETYLASE"/>
    <property type="match status" value="1"/>
</dbReference>
<dbReference type="GO" id="GO:0005975">
    <property type="term" value="P:carbohydrate metabolic process"/>
    <property type="evidence" value="ECO:0007669"/>
    <property type="project" value="InterPro"/>
</dbReference>
<dbReference type="EMBL" id="FMIC01000002">
    <property type="protein sequence ID" value="SCL67090.1"/>
    <property type="molecule type" value="Genomic_DNA"/>
</dbReference>
<dbReference type="Gene3D" id="3.20.20.370">
    <property type="entry name" value="Glycoside hydrolase/deacetylase"/>
    <property type="match status" value="1"/>
</dbReference>
<dbReference type="Pfam" id="PF01522">
    <property type="entry name" value="Polysacc_deac_1"/>
    <property type="match status" value="1"/>
</dbReference>
<dbReference type="SUPFAM" id="SSF88713">
    <property type="entry name" value="Glycoside hydrolase/deacetylase"/>
    <property type="match status" value="1"/>
</dbReference>
<gene>
    <name evidence="2" type="ORF">GA0070608_3433</name>
</gene>
<dbReference type="InterPro" id="IPR002509">
    <property type="entry name" value="NODB_dom"/>
</dbReference>
<dbReference type="OrthoDB" id="9784220at2"/>
<dbReference type="GO" id="GO:0016810">
    <property type="term" value="F:hydrolase activity, acting on carbon-nitrogen (but not peptide) bonds"/>
    <property type="evidence" value="ECO:0007669"/>
    <property type="project" value="InterPro"/>
</dbReference>
<proteinExistence type="predicted"/>
<dbReference type="STRING" id="47871.GA0070608_3433"/>
<name>A0A1C6VME2_9ACTN</name>
<feature type="domain" description="NodB homology" evidence="1">
    <location>
        <begin position="66"/>
        <end position="283"/>
    </location>
</feature>
<dbReference type="PANTHER" id="PTHR43123">
    <property type="entry name" value="POLYSACCHARIDE DEACETYLASE-RELATED"/>
    <property type="match status" value="1"/>
</dbReference>
<reference evidence="2 3" key="1">
    <citation type="submission" date="2016-06" db="EMBL/GenBank/DDBJ databases">
        <authorList>
            <person name="Kjaerup R.B."/>
            <person name="Dalgaard T.S."/>
            <person name="Juul-Madsen H.R."/>
        </authorList>
    </citation>
    <scope>NUCLEOTIDE SEQUENCE [LARGE SCALE GENOMIC DNA]</scope>
    <source>
        <strain evidence="2 3">DSM 43363</strain>
    </source>
</reference>
<dbReference type="Proteomes" id="UP000199343">
    <property type="component" value="Unassembled WGS sequence"/>
</dbReference>
<dbReference type="InterPro" id="IPR011330">
    <property type="entry name" value="Glyco_hydro/deAcase_b/a-brl"/>
</dbReference>
<evidence type="ECO:0000259" key="1">
    <source>
        <dbReference type="PROSITE" id="PS51677"/>
    </source>
</evidence>
<dbReference type="PROSITE" id="PS51677">
    <property type="entry name" value="NODB"/>
    <property type="match status" value="1"/>
</dbReference>
<dbReference type="RefSeq" id="WP_091629147.1">
    <property type="nucleotide sequence ID" value="NZ_FMIC01000002.1"/>
</dbReference>
<evidence type="ECO:0000313" key="2">
    <source>
        <dbReference type="EMBL" id="SCL67090.1"/>
    </source>
</evidence>
<accession>A0A1C6VME2</accession>
<dbReference type="AlphaFoldDB" id="A0A1C6VME2"/>
<protein>
    <submittedName>
        <fullName evidence="2">Peptidoglycan/xylan/chitin deacetylase, PgdA/CDA1 family</fullName>
    </submittedName>
</protein>
<sequence>MSLPDRDYVGYGRHQPLGTWPGGARVALNIAVNIEEGSERSWWAGDRQNEGLSEVPRAIDPRYRDLGVESVYEYGSRAGVHRLLRMFDRLGVRMTAFAAAVALERTPEVAQWLNESDHELCSHGYRWAEAWQLKEDDERALIAKAVETFERVMGRRPVGWYSRWMPSLNTRRLLVEEGGFMYDSDSYNDDIPYYVKVNESAHLVVPYTMAYNDTHFAYGQMTSPSDFEEYCTKALDYLLAEDDDVPRMMSVGVHPRLAGQAARASALESFIATAQGRTDVWIATREQIAQWWREQFPPVVTTTGFTSGEFQGG</sequence>
<evidence type="ECO:0000313" key="3">
    <source>
        <dbReference type="Proteomes" id="UP000199343"/>
    </source>
</evidence>
<organism evidence="2 3">
    <name type="scientific">Micromonospora peucetia</name>
    <dbReference type="NCBI Taxonomy" id="47871"/>
    <lineage>
        <taxon>Bacteria</taxon>
        <taxon>Bacillati</taxon>
        <taxon>Actinomycetota</taxon>
        <taxon>Actinomycetes</taxon>
        <taxon>Micromonosporales</taxon>
        <taxon>Micromonosporaceae</taxon>
        <taxon>Micromonospora</taxon>
    </lineage>
</organism>